<dbReference type="InterPro" id="IPR002933">
    <property type="entry name" value="Peptidase_M20"/>
</dbReference>
<evidence type="ECO:0000256" key="3">
    <source>
        <dbReference type="ARBA" id="ARBA00022801"/>
    </source>
</evidence>
<dbReference type="PANTHER" id="PTHR43808">
    <property type="entry name" value="ACETYLORNITHINE DEACETYLASE"/>
    <property type="match status" value="1"/>
</dbReference>
<keyword evidence="4" id="KW-0862">Zinc</keyword>
<evidence type="ECO:0000256" key="7">
    <source>
        <dbReference type="SAM" id="SignalP"/>
    </source>
</evidence>
<evidence type="ECO:0000256" key="6">
    <source>
        <dbReference type="PIRSR" id="PIRSR037238-1"/>
    </source>
</evidence>
<gene>
    <name evidence="9" type="ORF">BBP83_03140</name>
</gene>
<dbReference type="SUPFAM" id="SSF53187">
    <property type="entry name" value="Zn-dependent exopeptidases"/>
    <property type="match status" value="1"/>
</dbReference>
<dbReference type="GO" id="GO:0046872">
    <property type="term" value="F:metal ion binding"/>
    <property type="evidence" value="ECO:0007669"/>
    <property type="project" value="UniProtKB-KW"/>
</dbReference>
<evidence type="ECO:0000256" key="2">
    <source>
        <dbReference type="ARBA" id="ARBA00022723"/>
    </source>
</evidence>
<dbReference type="InterPro" id="IPR011650">
    <property type="entry name" value="Peptidase_M20_dimer"/>
</dbReference>
<keyword evidence="5" id="KW-0170">Cobalt</keyword>
<dbReference type="GO" id="GO:0004180">
    <property type="term" value="F:carboxypeptidase activity"/>
    <property type="evidence" value="ECO:0007669"/>
    <property type="project" value="UniProtKB-KW"/>
</dbReference>
<organism evidence="9 10">
    <name type="scientific">Acinetobacter celticus</name>
    <dbReference type="NCBI Taxonomy" id="1891224"/>
    <lineage>
        <taxon>Bacteria</taxon>
        <taxon>Pseudomonadati</taxon>
        <taxon>Pseudomonadota</taxon>
        <taxon>Gammaproteobacteria</taxon>
        <taxon>Moraxellales</taxon>
        <taxon>Moraxellaceae</taxon>
        <taxon>Acinetobacter</taxon>
    </lineage>
</organism>
<reference evidence="9 10" key="1">
    <citation type="submission" date="2016-07" db="EMBL/GenBank/DDBJ databases">
        <title>Acinetobacter sp. ANC 4603.</title>
        <authorList>
            <person name="Radolfova-Krizova L."/>
            <person name="Nemec A."/>
        </authorList>
    </citation>
    <scope>NUCLEOTIDE SEQUENCE [LARGE SCALE GENOMIC DNA]</scope>
    <source>
        <strain evidence="9 10">ANC 4603</strain>
    </source>
</reference>
<dbReference type="InterPro" id="IPR017150">
    <property type="entry name" value="Pept_M20_glutamate_carboxypep"/>
</dbReference>
<dbReference type="InterPro" id="IPR036264">
    <property type="entry name" value="Bact_exopeptidase_dim_dom"/>
</dbReference>
<feature type="domain" description="Peptidase M20 dimerisation" evidence="8">
    <location>
        <begin position="224"/>
        <end position="323"/>
    </location>
</feature>
<keyword evidence="3" id="KW-0378">Hydrolase</keyword>
<dbReference type="PROSITE" id="PS00758">
    <property type="entry name" value="ARGE_DAPE_CPG2_1"/>
    <property type="match status" value="1"/>
</dbReference>
<feature type="chain" id="PRO_5008671835" evidence="7">
    <location>
        <begin position="32"/>
        <end position="429"/>
    </location>
</feature>
<dbReference type="Pfam" id="PF07687">
    <property type="entry name" value="M20_dimer"/>
    <property type="match status" value="1"/>
</dbReference>
<feature type="active site" description="Proton acceptor" evidence="6">
    <location>
        <position position="188"/>
    </location>
</feature>
<keyword evidence="9" id="KW-0645">Protease</keyword>
<dbReference type="Gene3D" id="3.40.630.10">
    <property type="entry name" value="Zn peptidases"/>
    <property type="match status" value="1"/>
</dbReference>
<evidence type="ECO:0000256" key="1">
    <source>
        <dbReference type="ARBA" id="ARBA00001947"/>
    </source>
</evidence>
<evidence type="ECO:0000256" key="4">
    <source>
        <dbReference type="ARBA" id="ARBA00022833"/>
    </source>
</evidence>
<dbReference type="STRING" id="1891224.BBP83_03140"/>
<name>A0A1C3D1X9_9GAMM</name>
<dbReference type="InterPro" id="IPR050072">
    <property type="entry name" value="Peptidase_M20A"/>
</dbReference>
<dbReference type="AlphaFoldDB" id="A0A1C3D1X9"/>
<keyword evidence="10" id="KW-1185">Reference proteome</keyword>
<dbReference type="Proteomes" id="UP000186553">
    <property type="component" value="Unassembled WGS sequence"/>
</dbReference>
<proteinExistence type="predicted"/>
<comment type="caution">
    <text evidence="9">The sequence shown here is derived from an EMBL/GenBank/DDBJ whole genome shotgun (WGS) entry which is preliminary data.</text>
</comment>
<sequence length="429" mass="46285">MSKTVNSNQHFRPFSLTLGVALALSTMTSWASSPQEIKKTVETQKQSYLETLETLVNIESGSKDIEGVNQIAKAVAERLKSTGAEVLIIQPNNRFKLDDTPEHTGPMVKGVLKGKGKSKIMLIAHLDTVYPKGMLKDQPFRIDGNKVYGLGILDDKQGVAAIIHILEALKKLNYQDYGTITVLVNSDEEISSPGSRQLITETAQDQDIVLSFEGGGKDGSLRLATSGIGAAYLEIKGKSSHAGVKPEEGVNALTELSHQIAQMQNLSNAKTGLKLNWTVATAGKTRNVIPDVASAQADVRALRVEDFDKIEKTLQEKVKNKKLADSQVDVKFEVRRPPLAANEKAKKLAEKAQSIYKNELDLPMNILTTATGGGTDAAFAGAKSKAAVLEGMGLSGDGAHSNNAEYILMESIVPRLYLATRLIMDASSQ</sequence>
<dbReference type="RefSeq" id="WP_068885931.1">
    <property type="nucleotide sequence ID" value="NZ_CBCRUU010000005.1"/>
</dbReference>
<dbReference type="NCBIfam" id="NF004788">
    <property type="entry name" value="PRK06133.1"/>
    <property type="match status" value="1"/>
</dbReference>
<dbReference type="SUPFAM" id="SSF55031">
    <property type="entry name" value="Bacterial exopeptidase dimerisation domain"/>
    <property type="match status" value="1"/>
</dbReference>
<dbReference type="PIRSF" id="PIRSF037238">
    <property type="entry name" value="Carboxypeptidase_G2"/>
    <property type="match status" value="1"/>
</dbReference>
<keyword evidence="2" id="KW-0479">Metal-binding</keyword>
<dbReference type="EMBL" id="MBDL01000001">
    <property type="protein sequence ID" value="ODA14797.1"/>
    <property type="molecule type" value="Genomic_DNA"/>
</dbReference>
<accession>A0A1C3D1X9</accession>
<feature type="signal peptide" evidence="7">
    <location>
        <begin position="1"/>
        <end position="31"/>
    </location>
</feature>
<evidence type="ECO:0000313" key="10">
    <source>
        <dbReference type="Proteomes" id="UP000186553"/>
    </source>
</evidence>
<protein>
    <submittedName>
        <fullName evidence="9">Glutamate carboxypeptidase</fullName>
    </submittedName>
</protein>
<comment type="cofactor">
    <cofactor evidence="1">
        <name>Zn(2+)</name>
        <dbReference type="ChEBI" id="CHEBI:29105"/>
    </cofactor>
</comment>
<evidence type="ECO:0000259" key="8">
    <source>
        <dbReference type="Pfam" id="PF07687"/>
    </source>
</evidence>
<keyword evidence="7" id="KW-0732">Signal</keyword>
<evidence type="ECO:0000256" key="5">
    <source>
        <dbReference type="ARBA" id="ARBA00023285"/>
    </source>
</evidence>
<dbReference type="CDD" id="cd03885">
    <property type="entry name" value="M20_CPDG2"/>
    <property type="match status" value="1"/>
</dbReference>
<dbReference type="Gene3D" id="3.30.70.360">
    <property type="match status" value="1"/>
</dbReference>
<evidence type="ECO:0000313" key="9">
    <source>
        <dbReference type="EMBL" id="ODA14797.1"/>
    </source>
</evidence>
<feature type="active site" evidence="6">
    <location>
        <position position="127"/>
    </location>
</feature>
<dbReference type="Pfam" id="PF01546">
    <property type="entry name" value="Peptidase_M20"/>
    <property type="match status" value="1"/>
</dbReference>
<keyword evidence="9" id="KW-0121">Carboxypeptidase</keyword>
<dbReference type="InterPro" id="IPR001261">
    <property type="entry name" value="ArgE/DapE_CS"/>
</dbReference>
<dbReference type="PANTHER" id="PTHR43808:SF10">
    <property type="entry name" value="BLL3749 PROTEIN"/>
    <property type="match status" value="1"/>
</dbReference>
<dbReference type="OrthoDB" id="9776600at2"/>